<feature type="transmembrane region" description="Helical" evidence="7">
    <location>
        <begin position="12"/>
        <end position="33"/>
    </location>
</feature>
<keyword evidence="6 7" id="KW-0472">Membrane</keyword>
<feature type="domain" description="ABC transmembrane type-1" evidence="8">
    <location>
        <begin position="62"/>
        <end position="242"/>
    </location>
</feature>
<dbReference type="GO" id="GO:0005886">
    <property type="term" value="C:plasma membrane"/>
    <property type="evidence" value="ECO:0007669"/>
    <property type="project" value="UniProtKB-SubCell"/>
</dbReference>
<evidence type="ECO:0000256" key="6">
    <source>
        <dbReference type="ARBA" id="ARBA00023136"/>
    </source>
</evidence>
<dbReference type="EMBL" id="AP018449">
    <property type="protein sequence ID" value="BBB89524.1"/>
    <property type="molecule type" value="Genomic_DNA"/>
</dbReference>
<dbReference type="SUPFAM" id="SSF161098">
    <property type="entry name" value="MetI-like"/>
    <property type="match status" value="1"/>
</dbReference>
<keyword evidence="3" id="KW-1003">Cell membrane</keyword>
<dbReference type="PANTHER" id="PTHR30151:SF0">
    <property type="entry name" value="ABC TRANSPORTER PERMEASE PROTEIN MJ0413-RELATED"/>
    <property type="match status" value="1"/>
</dbReference>
<feature type="transmembrane region" description="Helical" evidence="7">
    <location>
        <begin position="166"/>
        <end position="187"/>
    </location>
</feature>
<dbReference type="CDD" id="cd06261">
    <property type="entry name" value="TM_PBP2"/>
    <property type="match status" value="1"/>
</dbReference>
<dbReference type="AlphaFoldDB" id="A0A348AEM6"/>
<evidence type="ECO:0000256" key="3">
    <source>
        <dbReference type="ARBA" id="ARBA00022475"/>
    </source>
</evidence>
<feature type="transmembrane region" description="Helical" evidence="7">
    <location>
        <begin position="110"/>
        <end position="133"/>
    </location>
</feature>
<comment type="similarity">
    <text evidence="7">Belongs to the binding-protein-dependent transport system permease family.</text>
</comment>
<proteinExistence type="inferred from homology"/>
<evidence type="ECO:0000313" key="9">
    <source>
        <dbReference type="EMBL" id="BBB89524.1"/>
    </source>
</evidence>
<keyword evidence="2 7" id="KW-0813">Transport</keyword>
<dbReference type="InterPro" id="IPR000515">
    <property type="entry name" value="MetI-like"/>
</dbReference>
<evidence type="ECO:0000256" key="5">
    <source>
        <dbReference type="ARBA" id="ARBA00022989"/>
    </source>
</evidence>
<reference evidence="9 10" key="1">
    <citation type="journal article" date="2018" name="Int. J. Syst. Evol. Microbiol.">
        <title>Methylomusa anaerophila gen. nov., sp. nov., an anaerobic methanol-utilizing bacterium isolated from a microbial fuel cell.</title>
        <authorList>
            <person name="Amano N."/>
            <person name="Yamamuro A."/>
            <person name="Miyahara M."/>
            <person name="Kouzuma A."/>
            <person name="Abe T."/>
            <person name="Watanabe K."/>
        </authorList>
    </citation>
    <scope>NUCLEOTIDE SEQUENCE [LARGE SCALE GENOMIC DNA]</scope>
    <source>
        <strain evidence="9 10">MMFC1</strain>
    </source>
</reference>
<feature type="transmembrane region" description="Helical" evidence="7">
    <location>
        <begin position="70"/>
        <end position="90"/>
    </location>
</feature>
<evidence type="ECO:0000256" key="7">
    <source>
        <dbReference type="RuleBase" id="RU363032"/>
    </source>
</evidence>
<evidence type="ECO:0000256" key="1">
    <source>
        <dbReference type="ARBA" id="ARBA00004651"/>
    </source>
</evidence>
<dbReference type="FunFam" id="1.10.3720.10:FF:000003">
    <property type="entry name" value="Aliphatic sulfonate ABC transporter permease"/>
    <property type="match status" value="1"/>
</dbReference>
<evidence type="ECO:0000313" key="10">
    <source>
        <dbReference type="Proteomes" id="UP000276437"/>
    </source>
</evidence>
<dbReference type="Proteomes" id="UP000276437">
    <property type="component" value="Chromosome"/>
</dbReference>
<evidence type="ECO:0000256" key="4">
    <source>
        <dbReference type="ARBA" id="ARBA00022692"/>
    </source>
</evidence>
<feature type="transmembrane region" description="Helical" evidence="7">
    <location>
        <begin position="225"/>
        <end position="243"/>
    </location>
</feature>
<name>A0A348AEM6_9FIRM</name>
<dbReference type="InterPro" id="IPR035906">
    <property type="entry name" value="MetI-like_sf"/>
</dbReference>
<sequence>MKFYYEKSWRYIKKVIAIGVVIALWEILPLMGIVDYRSLPPFSDVILGLVEITLTGELFTHMVSSLQRSLAGFVLAVALAVPLGILMGWFKRFERIVDPLVQTCRNTPVLALYPLFILFFGLGELAKISIIFYGSLWPILINTIEGVKTVDALLIKAARSMSISRLFLFTRVILPAAVPSILTGLRISATRSVIILVAAEMLGASSGLGFFIFATRAQYEIEKMYAGILVLIILGVTVNYLLVKLENYLSRWKENMEPA</sequence>
<dbReference type="PANTHER" id="PTHR30151">
    <property type="entry name" value="ALKANE SULFONATE ABC TRANSPORTER-RELATED, MEMBRANE SUBUNIT"/>
    <property type="match status" value="1"/>
</dbReference>
<feature type="transmembrane region" description="Helical" evidence="7">
    <location>
        <begin position="193"/>
        <end position="213"/>
    </location>
</feature>
<keyword evidence="10" id="KW-1185">Reference proteome</keyword>
<dbReference type="Pfam" id="PF00528">
    <property type="entry name" value="BPD_transp_1"/>
    <property type="match status" value="1"/>
</dbReference>
<keyword evidence="5 7" id="KW-1133">Transmembrane helix</keyword>
<keyword evidence="4 7" id="KW-0812">Transmembrane</keyword>
<dbReference type="Gene3D" id="1.10.3720.10">
    <property type="entry name" value="MetI-like"/>
    <property type="match status" value="1"/>
</dbReference>
<comment type="subcellular location">
    <subcellularLocation>
        <location evidence="1 7">Cell membrane</location>
        <topology evidence="1 7">Multi-pass membrane protein</topology>
    </subcellularLocation>
</comment>
<gene>
    <name evidence="9" type="primary">ssuC_5</name>
    <name evidence="9" type="ORF">MAMMFC1_00157</name>
</gene>
<accession>A0A348AEM6</accession>
<dbReference type="GO" id="GO:0042918">
    <property type="term" value="P:alkanesulfonate transmembrane transport"/>
    <property type="evidence" value="ECO:0007669"/>
    <property type="project" value="UniProtKB-ARBA"/>
</dbReference>
<evidence type="ECO:0000256" key="2">
    <source>
        <dbReference type="ARBA" id="ARBA00022448"/>
    </source>
</evidence>
<dbReference type="KEGG" id="mana:MAMMFC1_00157"/>
<evidence type="ECO:0000259" key="8">
    <source>
        <dbReference type="PROSITE" id="PS50928"/>
    </source>
</evidence>
<organism evidence="9 10">
    <name type="scientific">Methylomusa anaerophila</name>
    <dbReference type="NCBI Taxonomy" id="1930071"/>
    <lineage>
        <taxon>Bacteria</taxon>
        <taxon>Bacillati</taxon>
        <taxon>Bacillota</taxon>
        <taxon>Negativicutes</taxon>
        <taxon>Selenomonadales</taxon>
        <taxon>Sporomusaceae</taxon>
        <taxon>Methylomusa</taxon>
    </lineage>
</organism>
<dbReference type="PROSITE" id="PS50928">
    <property type="entry name" value="ABC_TM1"/>
    <property type="match status" value="1"/>
</dbReference>
<protein>
    <submittedName>
        <fullName evidence="9">Putative aliphatic sulfonates transport permease protein SsuC</fullName>
    </submittedName>
</protein>